<protein>
    <submittedName>
        <fullName evidence="9">Membrane fusion protein (Multidrug efflux system)</fullName>
    </submittedName>
</protein>
<dbReference type="FunFam" id="2.40.420.20:FF:000001">
    <property type="entry name" value="Efflux RND transporter periplasmic adaptor subunit"/>
    <property type="match status" value="1"/>
</dbReference>
<evidence type="ECO:0000259" key="8">
    <source>
        <dbReference type="Pfam" id="PF25967"/>
    </source>
</evidence>
<reference evidence="9 10" key="1">
    <citation type="journal article" date="2015" name="Stand. Genomic Sci.">
        <title>Genomic Encyclopedia of Bacterial and Archaeal Type Strains, Phase III: the genomes of soil and plant-associated and newly described type strains.</title>
        <authorList>
            <person name="Whitman W.B."/>
            <person name="Woyke T."/>
            <person name="Klenk H.P."/>
            <person name="Zhou Y."/>
            <person name="Lilburn T.G."/>
            <person name="Beck B.J."/>
            <person name="De Vos P."/>
            <person name="Vandamme P."/>
            <person name="Eisen J.A."/>
            <person name="Garrity G."/>
            <person name="Hugenholtz P."/>
            <person name="Kyrpides N.C."/>
        </authorList>
    </citation>
    <scope>NUCLEOTIDE SEQUENCE [LARGE SCALE GENOMIC DNA]</scope>
    <source>
        <strain evidence="9 10">CGMCC 1.7748</strain>
    </source>
</reference>
<dbReference type="Pfam" id="PF25876">
    <property type="entry name" value="HH_MFP_RND"/>
    <property type="match status" value="1"/>
</dbReference>
<dbReference type="Pfam" id="PF25917">
    <property type="entry name" value="BSH_RND"/>
    <property type="match status" value="1"/>
</dbReference>
<feature type="domain" description="Multidrug resistance protein MdtA-like beta-barrel" evidence="7">
    <location>
        <begin position="218"/>
        <end position="301"/>
    </location>
</feature>
<dbReference type="GO" id="GO:0046677">
    <property type="term" value="P:response to antibiotic"/>
    <property type="evidence" value="ECO:0007669"/>
    <property type="project" value="TreeGrafter"/>
</dbReference>
<dbReference type="InterPro" id="IPR058624">
    <property type="entry name" value="MdtA-like_HH"/>
</dbReference>
<keyword evidence="10" id="KW-1185">Reference proteome</keyword>
<evidence type="ECO:0000259" key="6">
    <source>
        <dbReference type="Pfam" id="PF25917"/>
    </source>
</evidence>
<evidence type="ECO:0000259" key="5">
    <source>
        <dbReference type="Pfam" id="PF25876"/>
    </source>
</evidence>
<accession>A0A562K2I5</accession>
<dbReference type="Gene3D" id="2.40.30.170">
    <property type="match status" value="1"/>
</dbReference>
<feature type="domain" description="Multidrug resistance protein MdtA-like C-terminal permuted SH3" evidence="8">
    <location>
        <begin position="310"/>
        <end position="369"/>
    </location>
</feature>
<dbReference type="GO" id="GO:0005886">
    <property type="term" value="C:plasma membrane"/>
    <property type="evidence" value="ECO:0007669"/>
    <property type="project" value="UniProtKB-SubCell"/>
</dbReference>
<keyword evidence="4" id="KW-0732">Signal</keyword>
<sequence>MTSDFSIFRCRPAFSILLSAVLVASCSGSGKDAKQGSGRAAGEPAQVGFVVLKPTSVPITTELNGRVTPYQMSQVRPQVSGILRKRFFKEGAIVRQGQTLYQIDPSLYRAAVDEAQANLQSARANAEATRARADRFRPLAEIDAVSKLDYTDAAGAARQAQASVAQTNAQLQTARINLRFTDVPAPITGRIGRSLVTEGALVTANQADPLAVIQRLDPIFVDIQQSSADLLALRRALSDGGSEPATATVRLKLEDGSEYTESGTVEFSEVMVDQNTGTITLRARFPNPRGTLLPGMFVRAAFAQSIDTRAFLVPQQALLRDAKGQASLFLVGPDNKAVQRNVTAQRAQGSNWIVTQGLNPGDKVIVQGGASVLRPGAAIRPVPANTPQRIASPQRGKDAVPAKGD</sequence>
<dbReference type="InterPro" id="IPR058626">
    <property type="entry name" value="MdtA-like_b-barrel"/>
</dbReference>
<dbReference type="Pfam" id="PF25944">
    <property type="entry name" value="Beta-barrel_RND"/>
    <property type="match status" value="1"/>
</dbReference>
<dbReference type="PANTHER" id="PTHR30158:SF3">
    <property type="entry name" value="MULTIDRUG EFFLUX PUMP SUBUNIT ACRA-RELATED"/>
    <property type="match status" value="1"/>
</dbReference>
<feature type="domain" description="Multidrug resistance protein MdtA-like alpha-helical hairpin" evidence="5">
    <location>
        <begin position="113"/>
        <end position="181"/>
    </location>
</feature>
<dbReference type="Gene3D" id="1.10.287.470">
    <property type="entry name" value="Helix hairpin bin"/>
    <property type="match status" value="1"/>
</dbReference>
<feature type="compositionally biased region" description="Basic and acidic residues" evidence="3">
    <location>
        <begin position="395"/>
        <end position="405"/>
    </location>
</feature>
<dbReference type="EMBL" id="VLKK01000031">
    <property type="protein sequence ID" value="TWH89453.1"/>
    <property type="molecule type" value="Genomic_DNA"/>
</dbReference>
<comment type="similarity">
    <text evidence="2">Belongs to the membrane fusion protein (MFP) (TC 8.A.1) family.</text>
</comment>
<gene>
    <name evidence="9" type="ORF">IQ35_03829</name>
</gene>
<dbReference type="Pfam" id="PF25967">
    <property type="entry name" value="RND-MFP_C"/>
    <property type="match status" value="1"/>
</dbReference>
<dbReference type="RefSeq" id="WP_221442140.1">
    <property type="nucleotide sequence ID" value="NZ_JACIIY010000037.1"/>
</dbReference>
<dbReference type="Proteomes" id="UP000316624">
    <property type="component" value="Unassembled WGS sequence"/>
</dbReference>
<dbReference type="AlphaFoldDB" id="A0A562K2I5"/>
<evidence type="ECO:0000313" key="9">
    <source>
        <dbReference type="EMBL" id="TWH89453.1"/>
    </source>
</evidence>
<dbReference type="Gene3D" id="2.40.50.100">
    <property type="match status" value="1"/>
</dbReference>
<evidence type="ECO:0000259" key="7">
    <source>
        <dbReference type="Pfam" id="PF25944"/>
    </source>
</evidence>
<organism evidence="9 10">
    <name type="scientific">Sphingobium wenxiniae (strain DSM 21828 / CGMCC 1.7748 / JZ-1)</name>
    <dbReference type="NCBI Taxonomy" id="595605"/>
    <lineage>
        <taxon>Bacteria</taxon>
        <taxon>Pseudomonadati</taxon>
        <taxon>Pseudomonadota</taxon>
        <taxon>Alphaproteobacteria</taxon>
        <taxon>Sphingomonadales</taxon>
        <taxon>Sphingomonadaceae</taxon>
        <taxon>Sphingobium</taxon>
    </lineage>
</organism>
<feature type="region of interest" description="Disordered" evidence="3">
    <location>
        <begin position="379"/>
        <end position="405"/>
    </location>
</feature>
<evidence type="ECO:0000256" key="1">
    <source>
        <dbReference type="ARBA" id="ARBA00004196"/>
    </source>
</evidence>
<dbReference type="NCBIfam" id="TIGR01730">
    <property type="entry name" value="RND_mfp"/>
    <property type="match status" value="1"/>
</dbReference>
<evidence type="ECO:0000256" key="4">
    <source>
        <dbReference type="SAM" id="SignalP"/>
    </source>
</evidence>
<evidence type="ECO:0000256" key="3">
    <source>
        <dbReference type="SAM" id="MobiDB-lite"/>
    </source>
</evidence>
<feature type="signal peptide" evidence="4">
    <location>
        <begin position="1"/>
        <end position="24"/>
    </location>
</feature>
<dbReference type="PANTHER" id="PTHR30158">
    <property type="entry name" value="ACRA/E-RELATED COMPONENT OF DRUG EFFLUX TRANSPORTER"/>
    <property type="match status" value="1"/>
</dbReference>
<dbReference type="GO" id="GO:0022857">
    <property type="term" value="F:transmembrane transporter activity"/>
    <property type="evidence" value="ECO:0007669"/>
    <property type="project" value="InterPro"/>
</dbReference>
<proteinExistence type="inferred from homology"/>
<dbReference type="Gene3D" id="2.40.420.20">
    <property type="match status" value="1"/>
</dbReference>
<dbReference type="InterPro" id="IPR006143">
    <property type="entry name" value="RND_pump_MFP"/>
</dbReference>
<name>A0A562K2I5_SPHWJ</name>
<dbReference type="SUPFAM" id="SSF111369">
    <property type="entry name" value="HlyD-like secretion proteins"/>
    <property type="match status" value="1"/>
</dbReference>
<evidence type="ECO:0000256" key="2">
    <source>
        <dbReference type="ARBA" id="ARBA00009477"/>
    </source>
</evidence>
<comment type="caution">
    <text evidence="9">The sequence shown here is derived from an EMBL/GenBank/DDBJ whole genome shotgun (WGS) entry which is preliminary data.</text>
</comment>
<dbReference type="InterPro" id="IPR058625">
    <property type="entry name" value="MdtA-like_BSH"/>
</dbReference>
<feature type="domain" description="Multidrug resistance protein MdtA-like barrel-sandwich hybrid" evidence="6">
    <location>
        <begin position="73"/>
        <end position="214"/>
    </location>
</feature>
<comment type="subcellular location">
    <subcellularLocation>
        <location evidence="1">Cell envelope</location>
    </subcellularLocation>
</comment>
<feature type="chain" id="PRO_5022094868" evidence="4">
    <location>
        <begin position="25"/>
        <end position="405"/>
    </location>
</feature>
<dbReference type="InterPro" id="IPR058627">
    <property type="entry name" value="MdtA-like_C"/>
</dbReference>
<evidence type="ECO:0000313" key="10">
    <source>
        <dbReference type="Proteomes" id="UP000316624"/>
    </source>
</evidence>